<sequence length="527" mass="58795">MAKYVLKRLIHGLISSFIVVAIVMIMIYSLLDKNLIFKADTVYTNYGNNEKVAYSFRKWEEYGYLDYLTYNEYLLKLVADGELDEDTRASVASFGKKPENDSDKVAEYVKKFNDYCAANGYTVVRLNAIMMNGKKYASGGQQQLFAYKDLPITNRLWTYVKNLIHVDNIHYVEKLTGTPLENQGLTFTLHDPVYGGQKFSPAIMGNGTYYKYLLYCDNRFPFVHQNLVKLQLGTSYAVNYGVDVFDTMTKTQGSYVMSTTIFPTGLTEESADDLHSVTYVLGSRDANKINADRFTDDYTNLTTIKAGKSKMGYSFTIGLIAMFLAYLIGLPMGLLMAKHKDKLIDKIGTVYIVFIIAVPSLAYIFLFKAIGGMCGLPTTFDMESSSKLIYALPIISLALPRIGDNMKWLRRYMIDQMNSDYVKFARSGGLTEGEIFRKHIMKNAAIPIVHGIPGAILGALVGAIITERVYTVPGAGNLLTIAINQYDNGVIVGVTLFYAVLSVVSIILGDVLISLVDPRISYSGKAR</sequence>
<reference evidence="10" key="1">
    <citation type="submission" date="2016-10" db="EMBL/GenBank/DDBJ databases">
        <title>The complete genome sequence of the rumen bacterium Butyrivibrio hungatei MB2003.</title>
        <authorList>
            <person name="Palevich N."/>
            <person name="Kelly W.J."/>
            <person name="Leahy S.C."/>
            <person name="Altermann E."/>
            <person name="Rakonjac J."/>
            <person name="Attwood G.T."/>
        </authorList>
    </citation>
    <scope>NUCLEOTIDE SEQUENCE [LARGE SCALE GENOMIC DNA]</scope>
    <source>
        <strain evidence="10">MB2003</strain>
    </source>
</reference>
<keyword evidence="2 7" id="KW-0813">Transport</keyword>
<dbReference type="AlphaFoldDB" id="A0A1D9P1C5"/>
<evidence type="ECO:0000313" key="10">
    <source>
        <dbReference type="Proteomes" id="UP000179284"/>
    </source>
</evidence>
<feature type="transmembrane region" description="Helical" evidence="7">
    <location>
        <begin position="387"/>
        <end position="403"/>
    </location>
</feature>
<feature type="transmembrane region" description="Helical" evidence="7">
    <location>
        <begin position="347"/>
        <end position="367"/>
    </location>
</feature>
<keyword evidence="6 7" id="KW-0472">Membrane</keyword>
<evidence type="ECO:0000256" key="6">
    <source>
        <dbReference type="ARBA" id="ARBA00023136"/>
    </source>
</evidence>
<dbReference type="InterPro" id="IPR035906">
    <property type="entry name" value="MetI-like_sf"/>
</dbReference>
<dbReference type="EMBL" id="CP017831">
    <property type="protein sequence ID" value="AOZ95995.1"/>
    <property type="molecule type" value="Genomic_DNA"/>
</dbReference>
<dbReference type="GO" id="GO:0005886">
    <property type="term" value="C:plasma membrane"/>
    <property type="evidence" value="ECO:0007669"/>
    <property type="project" value="UniProtKB-SubCell"/>
</dbReference>
<evidence type="ECO:0000256" key="5">
    <source>
        <dbReference type="ARBA" id="ARBA00022989"/>
    </source>
</evidence>
<keyword evidence="10" id="KW-1185">Reference proteome</keyword>
<keyword evidence="5 7" id="KW-1133">Transmembrane helix</keyword>
<dbReference type="PROSITE" id="PS50928">
    <property type="entry name" value="ABC_TM1"/>
    <property type="match status" value="1"/>
</dbReference>
<name>A0A1D9P1C5_9FIRM</name>
<feature type="transmembrane region" description="Helical" evidence="7">
    <location>
        <begin position="496"/>
        <end position="516"/>
    </location>
</feature>
<keyword evidence="4 7" id="KW-0812">Transmembrane</keyword>
<evidence type="ECO:0000256" key="7">
    <source>
        <dbReference type="RuleBase" id="RU363032"/>
    </source>
</evidence>
<dbReference type="CDD" id="cd06261">
    <property type="entry name" value="TM_PBP2"/>
    <property type="match status" value="1"/>
</dbReference>
<evidence type="ECO:0000256" key="3">
    <source>
        <dbReference type="ARBA" id="ARBA00022475"/>
    </source>
</evidence>
<dbReference type="OrthoDB" id="9769919at2"/>
<comment type="similarity">
    <text evidence="7">Belongs to the binding-protein-dependent transport system permease family.</text>
</comment>
<dbReference type="Pfam" id="PF00528">
    <property type="entry name" value="BPD_transp_1"/>
    <property type="match status" value="1"/>
</dbReference>
<dbReference type="GO" id="GO:0055085">
    <property type="term" value="P:transmembrane transport"/>
    <property type="evidence" value="ECO:0007669"/>
    <property type="project" value="InterPro"/>
</dbReference>
<protein>
    <submittedName>
        <fullName evidence="9">Nickel/peptide ABC transporter permease protein</fullName>
    </submittedName>
</protein>
<dbReference type="Gene3D" id="1.10.3720.10">
    <property type="entry name" value="MetI-like"/>
    <property type="match status" value="1"/>
</dbReference>
<evidence type="ECO:0000256" key="4">
    <source>
        <dbReference type="ARBA" id="ARBA00022692"/>
    </source>
</evidence>
<dbReference type="Proteomes" id="UP000179284">
    <property type="component" value="Chromosome I"/>
</dbReference>
<dbReference type="PANTHER" id="PTHR30465">
    <property type="entry name" value="INNER MEMBRANE ABC TRANSPORTER"/>
    <property type="match status" value="1"/>
</dbReference>
<evidence type="ECO:0000256" key="1">
    <source>
        <dbReference type="ARBA" id="ARBA00004651"/>
    </source>
</evidence>
<feature type="transmembrane region" description="Helical" evidence="7">
    <location>
        <begin position="444"/>
        <end position="465"/>
    </location>
</feature>
<evidence type="ECO:0000259" key="8">
    <source>
        <dbReference type="PROSITE" id="PS50928"/>
    </source>
</evidence>
<dbReference type="RefSeq" id="WP_071175718.1">
    <property type="nucleotide sequence ID" value="NZ_CP017831.1"/>
</dbReference>
<evidence type="ECO:0000256" key="2">
    <source>
        <dbReference type="ARBA" id="ARBA00022448"/>
    </source>
</evidence>
<dbReference type="InterPro" id="IPR000515">
    <property type="entry name" value="MetI-like"/>
</dbReference>
<keyword evidence="3" id="KW-1003">Cell membrane</keyword>
<accession>A0A1D9P1C5</accession>
<feature type="transmembrane region" description="Helical" evidence="7">
    <location>
        <begin position="311"/>
        <end position="335"/>
    </location>
</feature>
<comment type="subcellular location">
    <subcellularLocation>
        <location evidence="1 7">Cell membrane</location>
        <topology evidence="1 7">Multi-pass membrane protein</topology>
    </subcellularLocation>
</comment>
<evidence type="ECO:0000313" key="9">
    <source>
        <dbReference type="EMBL" id="AOZ95995.1"/>
    </source>
</evidence>
<organism evidence="9 10">
    <name type="scientific">Butyrivibrio hungatei</name>
    <dbReference type="NCBI Taxonomy" id="185008"/>
    <lineage>
        <taxon>Bacteria</taxon>
        <taxon>Bacillati</taxon>
        <taxon>Bacillota</taxon>
        <taxon>Clostridia</taxon>
        <taxon>Lachnospirales</taxon>
        <taxon>Lachnospiraceae</taxon>
        <taxon>Butyrivibrio</taxon>
    </lineage>
</organism>
<gene>
    <name evidence="9" type="ORF">bhn_I0961</name>
</gene>
<dbReference type="KEGG" id="bhu:bhn_I0961"/>
<dbReference type="PANTHER" id="PTHR30465:SF0">
    <property type="entry name" value="OLIGOPEPTIDE TRANSPORT SYSTEM PERMEASE PROTEIN APPB"/>
    <property type="match status" value="1"/>
</dbReference>
<dbReference type="SUPFAM" id="SSF161098">
    <property type="entry name" value="MetI-like"/>
    <property type="match status" value="1"/>
</dbReference>
<proteinExistence type="inferred from homology"/>
<feature type="transmembrane region" description="Helical" evidence="7">
    <location>
        <begin position="12"/>
        <end position="31"/>
    </location>
</feature>
<feature type="domain" description="ABC transmembrane type-1" evidence="8">
    <location>
        <begin position="311"/>
        <end position="509"/>
    </location>
</feature>